<evidence type="ECO:0000256" key="7">
    <source>
        <dbReference type="ARBA" id="ARBA00023125"/>
    </source>
</evidence>
<evidence type="ECO:0000256" key="10">
    <source>
        <dbReference type="SAM" id="MobiDB-lite"/>
    </source>
</evidence>
<dbReference type="GO" id="GO:0000978">
    <property type="term" value="F:RNA polymerase II cis-regulatory region sequence-specific DNA binding"/>
    <property type="evidence" value="ECO:0007669"/>
    <property type="project" value="TreeGrafter"/>
</dbReference>
<dbReference type="FunFam" id="3.30.160.60:FF:000036">
    <property type="entry name" value="GLI family zinc finger 3"/>
    <property type="match status" value="1"/>
</dbReference>
<comment type="caution">
    <text evidence="12">The sequence shown here is derived from an EMBL/GenBank/DDBJ whole genome shotgun (WGS) entry which is preliminary data.</text>
</comment>
<protein>
    <recommendedName>
        <fullName evidence="11">C2H2-type domain-containing protein</fullName>
    </recommendedName>
</protein>
<feature type="compositionally biased region" description="Low complexity" evidence="10">
    <location>
        <begin position="334"/>
        <end position="345"/>
    </location>
</feature>
<dbReference type="PROSITE" id="PS50157">
    <property type="entry name" value="ZINC_FINGER_C2H2_2"/>
    <property type="match status" value="4"/>
</dbReference>
<dbReference type="FunFam" id="3.30.160.60:FF:000125">
    <property type="entry name" value="Putative zinc finger protein 143"/>
    <property type="match status" value="1"/>
</dbReference>
<evidence type="ECO:0000256" key="9">
    <source>
        <dbReference type="PROSITE-ProRule" id="PRU00042"/>
    </source>
</evidence>
<keyword evidence="13" id="KW-1185">Reference proteome</keyword>
<evidence type="ECO:0000256" key="2">
    <source>
        <dbReference type="ARBA" id="ARBA00010831"/>
    </source>
</evidence>
<keyword evidence="8" id="KW-0539">Nucleus</keyword>
<dbReference type="EMBL" id="CAJGYM010000145">
    <property type="protein sequence ID" value="CAD6198962.1"/>
    <property type="molecule type" value="Genomic_DNA"/>
</dbReference>
<evidence type="ECO:0000256" key="1">
    <source>
        <dbReference type="ARBA" id="ARBA00004123"/>
    </source>
</evidence>
<feature type="compositionally biased region" description="Polar residues" evidence="10">
    <location>
        <begin position="677"/>
        <end position="695"/>
    </location>
</feature>
<dbReference type="PROSITE" id="PS00028">
    <property type="entry name" value="ZINC_FINGER_C2H2_1"/>
    <property type="match status" value="4"/>
</dbReference>
<evidence type="ECO:0000256" key="5">
    <source>
        <dbReference type="ARBA" id="ARBA00022771"/>
    </source>
</evidence>
<dbReference type="InterPro" id="IPR013087">
    <property type="entry name" value="Znf_C2H2_type"/>
</dbReference>
<reference evidence="12" key="1">
    <citation type="submission" date="2020-10" db="EMBL/GenBank/DDBJ databases">
        <authorList>
            <person name="Kikuchi T."/>
        </authorList>
    </citation>
    <scope>NUCLEOTIDE SEQUENCE</scope>
    <source>
        <strain evidence="12">NKZ352</strain>
    </source>
</reference>
<comment type="similarity">
    <text evidence="2">Belongs to the GLI C2H2-type zinc-finger protein family.</text>
</comment>
<dbReference type="OrthoDB" id="3214149at2759"/>
<keyword evidence="3" id="KW-0479">Metal-binding</keyword>
<evidence type="ECO:0000256" key="6">
    <source>
        <dbReference type="ARBA" id="ARBA00022833"/>
    </source>
</evidence>
<accession>A0A8S1HWH5</accession>
<sequence length="1108" mass="122536">MHDMAPIAQSNTCSMRAAQDQTYVQPQFRMYASPNPQSASHLIANQMGFLGSATGLPYSSCSPNSSTAAVSYLRQATFPPVHLSAAAAAHSYRYHSTAKSDIAQDVCEVAARDERYRSRLPRDNIRSTCLHLMEGSCKVEQPCDHNNQERDKSKKSKWQKLLHLPKQVLSGRAVRKDDIEKHIGSPSLRSRKKVKRAREPCDSLFVDDNNKQNSCETKIDRSHTHSLPKCETILPATTTTTQSSFGKNAGGATYIPPPFQSSLDTLMVVDASIPPPTTLAPPPPHQPFGGVQSKAVANSWNGTTGHPAPPRLTANGKRVGRPPGTFKRLLGGESSTSSYKTSARSGLEHSEHGEEVDVETLVDVVCRWRGCMQKFSTLKALVDHVHDLHVASMDQKHHAWKCEWDGCDREEPFRALYMLIVHVRRHTGEKPNRCDFPGCNKEYSRLENLKTHRRTHTGEKPYKCEYPNCSKAFSNASDRAKHQNRTHSDLKPYCCPLTTCSKSYTDPSSLRKHIKAVHGDEEYEKAKKCRPPHHGGRKKIEAKKVDRKDDANSSFEQEQALRDNLTQLERSSLDEAVHEPQLPPPQMETYRTQARGSTTLSSSAASSPLSLASAHAGSTSKPNEHIETEDEPIDVDDDDDELQEEQELKHKNPYGEMLAKSINSMGSSPHGGRDGFNNDSNSKPVDVQPNNTPQQNGGGGGSGGNDASPRPRLTRFFIDDIMLMGAHTRNAQTLNLLRGMIMTMPALRATVIEQLRFFDTMAGSNVRVFEQYNQQTGPSLTFSPQDVRIVMPTLQMRQPVIRSRGRRSSSRSSNSSETGNDRLKALLTRDTPGLTGRDHGWTEYDVVEAADDAMAPSGGGPLSMAHQPVAYHRISHLGNEYSNQMPTNELITNNDSDEGSESETENGGIDTLMDFFVSRLTANISSEESLRAAVSSRMPQNGVLATSLVMHPESEDEDDEMDDDGASVTSDTLNESDDYVYKVAESSPTVGAVVTDVPPIRHCLASALMFPPAEDIESIEPISTYDPLISDSQLIWGNCSNSSIDCYPRVLEPMNSEEISLEPSIVQTDMNRADGDCLNFTIDELVAKFREMESSDDEDLMQRALKRS</sequence>
<feature type="region of interest" description="Disordered" evidence="10">
    <location>
        <begin position="574"/>
        <end position="711"/>
    </location>
</feature>
<evidence type="ECO:0000313" key="13">
    <source>
        <dbReference type="Proteomes" id="UP000835052"/>
    </source>
</evidence>
<gene>
    <name evidence="12" type="ORF">CAUJ_LOCUS14867</name>
</gene>
<dbReference type="InterPro" id="IPR056436">
    <property type="entry name" value="Znf-C2H2_ZIC1-5/GLI1-3-like"/>
</dbReference>
<keyword evidence="5 9" id="KW-0863">Zinc-finger</keyword>
<dbReference type="FunFam" id="3.30.160.60:FF:000532">
    <property type="entry name" value="GLIS family zinc finger 2"/>
    <property type="match status" value="1"/>
</dbReference>
<evidence type="ECO:0000256" key="3">
    <source>
        <dbReference type="ARBA" id="ARBA00022723"/>
    </source>
</evidence>
<dbReference type="InterPro" id="IPR043359">
    <property type="entry name" value="GLI-like"/>
</dbReference>
<feature type="region of interest" description="Disordered" evidence="10">
    <location>
        <begin position="520"/>
        <end position="558"/>
    </location>
</feature>
<dbReference type="GO" id="GO:0000981">
    <property type="term" value="F:DNA-binding transcription factor activity, RNA polymerase II-specific"/>
    <property type="evidence" value="ECO:0007669"/>
    <property type="project" value="TreeGrafter"/>
</dbReference>
<feature type="domain" description="C2H2-type" evidence="11">
    <location>
        <begin position="462"/>
        <end position="492"/>
    </location>
</feature>
<evidence type="ECO:0000313" key="12">
    <source>
        <dbReference type="EMBL" id="CAD6198962.1"/>
    </source>
</evidence>
<evidence type="ECO:0000256" key="4">
    <source>
        <dbReference type="ARBA" id="ARBA00022737"/>
    </source>
</evidence>
<dbReference type="SMART" id="SM00355">
    <property type="entry name" value="ZnF_C2H2"/>
    <property type="match status" value="5"/>
</dbReference>
<feature type="compositionally biased region" description="Low complexity" evidence="10">
    <location>
        <begin position="596"/>
        <end position="618"/>
    </location>
</feature>
<feature type="compositionally biased region" description="Basic and acidic residues" evidence="10">
    <location>
        <begin position="538"/>
        <end position="551"/>
    </location>
</feature>
<keyword evidence="4" id="KW-0677">Repeat</keyword>
<evidence type="ECO:0000256" key="8">
    <source>
        <dbReference type="ARBA" id="ARBA00023242"/>
    </source>
</evidence>
<feature type="region of interest" description="Disordered" evidence="10">
    <location>
        <begin position="952"/>
        <end position="972"/>
    </location>
</feature>
<name>A0A8S1HWH5_9PELO</name>
<dbReference type="Pfam" id="PF00096">
    <property type="entry name" value="zf-C2H2"/>
    <property type="match status" value="2"/>
</dbReference>
<feature type="compositionally biased region" description="Acidic residues" evidence="10">
    <location>
        <begin position="627"/>
        <end position="645"/>
    </location>
</feature>
<feature type="compositionally biased region" description="Basic residues" evidence="10">
    <location>
        <begin position="527"/>
        <end position="537"/>
    </location>
</feature>
<dbReference type="Pfam" id="PF23561">
    <property type="entry name" value="zf-C2H2_15"/>
    <property type="match status" value="1"/>
</dbReference>
<dbReference type="InterPro" id="IPR036236">
    <property type="entry name" value="Znf_C2H2_sf"/>
</dbReference>
<dbReference type="SUPFAM" id="SSF57667">
    <property type="entry name" value="beta-beta-alpha zinc fingers"/>
    <property type="match status" value="3"/>
</dbReference>
<keyword evidence="7" id="KW-0238">DNA-binding</keyword>
<feature type="domain" description="C2H2-type" evidence="11">
    <location>
        <begin position="432"/>
        <end position="461"/>
    </location>
</feature>
<dbReference type="PANTHER" id="PTHR45718">
    <property type="entry name" value="TRANSCRIPTIONAL ACTIVATOR CUBITUS INTERRUPTUS"/>
    <property type="match status" value="1"/>
</dbReference>
<feature type="compositionally biased region" description="Acidic residues" evidence="10">
    <location>
        <begin position="954"/>
        <end position="965"/>
    </location>
</feature>
<proteinExistence type="inferred from homology"/>
<dbReference type="GO" id="GO:0008270">
    <property type="term" value="F:zinc ion binding"/>
    <property type="evidence" value="ECO:0007669"/>
    <property type="project" value="UniProtKB-KW"/>
</dbReference>
<keyword evidence="6" id="KW-0862">Zinc</keyword>
<feature type="domain" description="C2H2-type" evidence="11">
    <location>
        <begin position="400"/>
        <end position="431"/>
    </location>
</feature>
<comment type="subcellular location">
    <subcellularLocation>
        <location evidence="1">Nucleus</location>
    </subcellularLocation>
</comment>
<dbReference type="Gene3D" id="3.30.160.60">
    <property type="entry name" value="Classic Zinc Finger"/>
    <property type="match status" value="5"/>
</dbReference>
<dbReference type="GO" id="GO:0005634">
    <property type="term" value="C:nucleus"/>
    <property type="evidence" value="ECO:0007669"/>
    <property type="project" value="UniProtKB-SubCell"/>
</dbReference>
<dbReference type="PANTHER" id="PTHR45718:SF8">
    <property type="entry name" value="GLIS FAMILY ZINC FINGER 2"/>
    <property type="match status" value="1"/>
</dbReference>
<feature type="region of interest" description="Disordered" evidence="10">
    <location>
        <begin position="795"/>
        <end position="834"/>
    </location>
</feature>
<organism evidence="12 13">
    <name type="scientific">Caenorhabditis auriculariae</name>
    <dbReference type="NCBI Taxonomy" id="2777116"/>
    <lineage>
        <taxon>Eukaryota</taxon>
        <taxon>Metazoa</taxon>
        <taxon>Ecdysozoa</taxon>
        <taxon>Nematoda</taxon>
        <taxon>Chromadorea</taxon>
        <taxon>Rhabditida</taxon>
        <taxon>Rhabditina</taxon>
        <taxon>Rhabditomorpha</taxon>
        <taxon>Rhabditoidea</taxon>
        <taxon>Rhabditidae</taxon>
        <taxon>Peloderinae</taxon>
        <taxon>Caenorhabditis</taxon>
    </lineage>
</organism>
<feature type="domain" description="C2H2-type" evidence="11">
    <location>
        <begin position="493"/>
        <end position="523"/>
    </location>
</feature>
<dbReference type="Proteomes" id="UP000835052">
    <property type="component" value="Unassembled WGS sequence"/>
</dbReference>
<feature type="region of interest" description="Disordered" evidence="10">
    <location>
        <begin position="303"/>
        <end position="352"/>
    </location>
</feature>
<dbReference type="AlphaFoldDB" id="A0A8S1HWH5"/>
<evidence type="ECO:0000259" key="11">
    <source>
        <dbReference type="PROSITE" id="PS50157"/>
    </source>
</evidence>